<organism evidence="1 5">
    <name type="scientific">Didymodactylos carnosus</name>
    <dbReference type="NCBI Taxonomy" id="1234261"/>
    <lineage>
        <taxon>Eukaryota</taxon>
        <taxon>Metazoa</taxon>
        <taxon>Spiralia</taxon>
        <taxon>Gnathifera</taxon>
        <taxon>Rotifera</taxon>
        <taxon>Eurotatoria</taxon>
        <taxon>Bdelloidea</taxon>
        <taxon>Philodinida</taxon>
        <taxon>Philodinidae</taxon>
        <taxon>Didymodactylos</taxon>
    </lineage>
</organism>
<dbReference type="Proteomes" id="UP000681722">
    <property type="component" value="Unassembled WGS sequence"/>
</dbReference>
<dbReference type="Proteomes" id="UP000682733">
    <property type="component" value="Unassembled WGS sequence"/>
</dbReference>
<comment type="caution">
    <text evidence="1">The sequence shown here is derived from an EMBL/GenBank/DDBJ whole genome shotgun (WGS) entry which is preliminary data.</text>
</comment>
<accession>A0A814A8F5</accession>
<reference evidence="1" key="1">
    <citation type="submission" date="2021-02" db="EMBL/GenBank/DDBJ databases">
        <authorList>
            <person name="Nowell W R."/>
        </authorList>
    </citation>
    <scope>NUCLEOTIDE SEQUENCE</scope>
</reference>
<keyword evidence="5" id="KW-1185">Reference proteome</keyword>
<dbReference type="EMBL" id="CAJOBC010001672">
    <property type="protein sequence ID" value="CAF3692277.1"/>
    <property type="molecule type" value="Genomic_DNA"/>
</dbReference>
<name>A0A814A8F5_9BILA</name>
<evidence type="ECO:0000313" key="2">
    <source>
        <dbReference type="EMBL" id="CAF1450373.1"/>
    </source>
</evidence>
<dbReference type="EMBL" id="CAJOBA010051477">
    <property type="protein sequence ID" value="CAF4245173.1"/>
    <property type="molecule type" value="Genomic_DNA"/>
</dbReference>
<dbReference type="Proteomes" id="UP000677228">
    <property type="component" value="Unassembled WGS sequence"/>
</dbReference>
<gene>
    <name evidence="1" type="ORF">GPM918_LOCUS9157</name>
    <name evidence="2" type="ORF">OVA965_LOCUS34807</name>
    <name evidence="3" type="ORF">SRO942_LOCUS9158</name>
    <name evidence="4" type="ORF">TMI583_LOCUS35749</name>
</gene>
<protein>
    <submittedName>
        <fullName evidence="1">Uncharacterized protein</fullName>
    </submittedName>
</protein>
<dbReference type="OrthoDB" id="10063400at2759"/>
<evidence type="ECO:0000313" key="3">
    <source>
        <dbReference type="EMBL" id="CAF3692277.1"/>
    </source>
</evidence>
<sequence>MVVVTTTTLQEAVALLVATYNSFQLKPDPRSRTVRLLYTVLLNERKYISNNIRAILNELNYESTRQALKLTTSVAESAPSTNTIISSNVPSSYTTDDSPKIIEDTKKSELAISTVSTTYPSSTVVYDPHSSELISSTPLPILLSNEATTDNKKKCTYSYIQNNN</sequence>
<dbReference type="AlphaFoldDB" id="A0A814A8F5"/>
<evidence type="ECO:0000313" key="1">
    <source>
        <dbReference type="EMBL" id="CAF0911219.1"/>
    </source>
</evidence>
<evidence type="ECO:0000313" key="4">
    <source>
        <dbReference type="EMBL" id="CAF4245173.1"/>
    </source>
</evidence>
<dbReference type="EMBL" id="CAJNOQ010001672">
    <property type="protein sequence ID" value="CAF0911219.1"/>
    <property type="molecule type" value="Genomic_DNA"/>
</dbReference>
<proteinExistence type="predicted"/>
<evidence type="ECO:0000313" key="5">
    <source>
        <dbReference type="Proteomes" id="UP000663829"/>
    </source>
</evidence>
<dbReference type="EMBL" id="CAJNOK010029642">
    <property type="protein sequence ID" value="CAF1450373.1"/>
    <property type="molecule type" value="Genomic_DNA"/>
</dbReference>
<dbReference type="Proteomes" id="UP000663829">
    <property type="component" value="Unassembled WGS sequence"/>
</dbReference>